<keyword evidence="1" id="KW-0012">Acyltransferase</keyword>
<proteinExistence type="predicted"/>
<evidence type="ECO:0000256" key="1">
    <source>
        <dbReference type="ARBA" id="ARBA00023315"/>
    </source>
</evidence>
<accession>A0AA89B0G8</accession>
<evidence type="ECO:0000313" key="4">
    <source>
        <dbReference type="EMBL" id="KAK3020522.1"/>
    </source>
</evidence>
<dbReference type="Proteomes" id="UP001188597">
    <property type="component" value="Unassembled WGS sequence"/>
</dbReference>
<keyword evidence="1" id="KW-0808">Transferase</keyword>
<name>A0AA89B0G8_9ASTE</name>
<evidence type="ECO:0000259" key="3">
    <source>
        <dbReference type="Pfam" id="PF00195"/>
    </source>
</evidence>
<protein>
    <recommendedName>
        <fullName evidence="3">Chalcone/stilbene synthase N-terminal domain-containing protein</fullName>
    </recommendedName>
</protein>
<dbReference type="PANTHER" id="PTHR11877">
    <property type="entry name" value="HYDROXYMETHYLGLUTARYL-COA SYNTHASE"/>
    <property type="match status" value="1"/>
</dbReference>
<sequence>MQKSSPVRLGQHLQPVPHSSQRSPFLHGPIPRRPSGHGGHQNPQARQGSRRQGQPSRSGASLSPRSLILSRLLHQLRRQHARRRPTAHQAPRPPPLRLQGYFTGGTILCLAKDLAENNAGARFLVVYSEITAVIFYGPFDTHLNSLIGQALFSDGAVAVTEGKQISGEIELEMANTESKFLKHKVIYITHLVQN</sequence>
<dbReference type="GO" id="GO:0016747">
    <property type="term" value="F:acyltransferase activity, transferring groups other than amino-acyl groups"/>
    <property type="evidence" value="ECO:0007669"/>
    <property type="project" value="InterPro"/>
</dbReference>
<dbReference type="Gene3D" id="3.40.47.10">
    <property type="match status" value="1"/>
</dbReference>
<gene>
    <name evidence="4" type="ORF">RJ639_046211</name>
</gene>
<dbReference type="AlphaFoldDB" id="A0AA89B0G8"/>
<organism evidence="4 5">
    <name type="scientific">Escallonia herrerae</name>
    <dbReference type="NCBI Taxonomy" id="1293975"/>
    <lineage>
        <taxon>Eukaryota</taxon>
        <taxon>Viridiplantae</taxon>
        <taxon>Streptophyta</taxon>
        <taxon>Embryophyta</taxon>
        <taxon>Tracheophyta</taxon>
        <taxon>Spermatophyta</taxon>
        <taxon>Magnoliopsida</taxon>
        <taxon>eudicotyledons</taxon>
        <taxon>Gunneridae</taxon>
        <taxon>Pentapetalae</taxon>
        <taxon>asterids</taxon>
        <taxon>campanulids</taxon>
        <taxon>Escalloniales</taxon>
        <taxon>Escalloniaceae</taxon>
        <taxon>Escallonia</taxon>
    </lineage>
</organism>
<keyword evidence="5" id="KW-1185">Reference proteome</keyword>
<dbReference type="InterPro" id="IPR016039">
    <property type="entry name" value="Thiolase-like"/>
</dbReference>
<reference evidence="4" key="1">
    <citation type="submission" date="2022-12" db="EMBL/GenBank/DDBJ databases">
        <title>Draft genome assemblies for two species of Escallonia (Escalloniales).</title>
        <authorList>
            <person name="Chanderbali A."/>
            <person name="Dervinis C."/>
            <person name="Anghel I."/>
            <person name="Soltis D."/>
            <person name="Soltis P."/>
            <person name="Zapata F."/>
        </authorList>
    </citation>
    <scope>NUCLEOTIDE SEQUENCE</scope>
    <source>
        <strain evidence="4">UCBG64.0493</strain>
        <tissue evidence="4">Leaf</tissue>
    </source>
</reference>
<dbReference type="EMBL" id="JAVXUP010000809">
    <property type="protein sequence ID" value="KAK3020522.1"/>
    <property type="molecule type" value="Genomic_DNA"/>
</dbReference>
<dbReference type="SUPFAM" id="SSF53901">
    <property type="entry name" value="Thiolase-like"/>
    <property type="match status" value="1"/>
</dbReference>
<evidence type="ECO:0000313" key="5">
    <source>
        <dbReference type="Proteomes" id="UP001188597"/>
    </source>
</evidence>
<dbReference type="InterPro" id="IPR011141">
    <property type="entry name" value="Polyketide_synthase_type-III"/>
</dbReference>
<dbReference type="InterPro" id="IPR001099">
    <property type="entry name" value="Chalcone/stilbene_synt_N"/>
</dbReference>
<comment type="caution">
    <text evidence="4">The sequence shown here is derived from an EMBL/GenBank/DDBJ whole genome shotgun (WGS) entry which is preliminary data.</text>
</comment>
<feature type="region of interest" description="Disordered" evidence="2">
    <location>
        <begin position="1"/>
        <end position="64"/>
    </location>
</feature>
<feature type="compositionally biased region" description="Low complexity" evidence="2">
    <location>
        <begin position="43"/>
        <end position="64"/>
    </location>
</feature>
<evidence type="ECO:0000256" key="2">
    <source>
        <dbReference type="SAM" id="MobiDB-lite"/>
    </source>
</evidence>
<dbReference type="Pfam" id="PF00195">
    <property type="entry name" value="Chal_sti_synt_N"/>
    <property type="match status" value="1"/>
</dbReference>
<dbReference type="GO" id="GO:0030639">
    <property type="term" value="P:polyketide biosynthetic process"/>
    <property type="evidence" value="ECO:0007669"/>
    <property type="project" value="TreeGrafter"/>
</dbReference>
<dbReference type="PANTHER" id="PTHR11877:SF62">
    <property type="entry name" value="CHALCONE SYNTHASE 7"/>
    <property type="match status" value="1"/>
</dbReference>
<feature type="domain" description="Chalcone/stilbene synthase N-terminal" evidence="3">
    <location>
        <begin position="97"/>
        <end position="162"/>
    </location>
</feature>